<feature type="transmembrane region" description="Helical" evidence="7">
    <location>
        <begin position="269"/>
        <end position="288"/>
    </location>
</feature>
<feature type="transmembrane region" description="Helical" evidence="7">
    <location>
        <begin position="319"/>
        <end position="339"/>
    </location>
</feature>
<dbReference type="SUPFAM" id="SSF103473">
    <property type="entry name" value="MFS general substrate transporter"/>
    <property type="match status" value="1"/>
</dbReference>
<keyword evidence="4 7" id="KW-0812">Transmembrane</keyword>
<feature type="transmembrane region" description="Helical" evidence="7">
    <location>
        <begin position="12"/>
        <end position="31"/>
    </location>
</feature>
<dbReference type="Pfam" id="PF07690">
    <property type="entry name" value="MFS_1"/>
    <property type="match status" value="1"/>
</dbReference>
<feature type="transmembrane region" description="Helical" evidence="7">
    <location>
        <begin position="168"/>
        <end position="188"/>
    </location>
</feature>
<evidence type="ECO:0000256" key="4">
    <source>
        <dbReference type="ARBA" id="ARBA00022692"/>
    </source>
</evidence>
<evidence type="ECO:0000256" key="7">
    <source>
        <dbReference type="SAM" id="Phobius"/>
    </source>
</evidence>
<dbReference type="InterPro" id="IPR005829">
    <property type="entry name" value="Sugar_transporter_CS"/>
</dbReference>
<keyword evidence="3" id="KW-1003">Cell membrane</keyword>
<dbReference type="GO" id="GO:0022857">
    <property type="term" value="F:transmembrane transporter activity"/>
    <property type="evidence" value="ECO:0007669"/>
    <property type="project" value="InterPro"/>
</dbReference>
<feature type="transmembrane region" description="Helical" evidence="7">
    <location>
        <begin position="295"/>
        <end position="313"/>
    </location>
</feature>
<dbReference type="AlphaFoldDB" id="A0A9J6QUN8"/>
<organism evidence="9 10">
    <name type="scientific">Hominibacterium faecale</name>
    <dbReference type="NCBI Taxonomy" id="2839743"/>
    <lineage>
        <taxon>Bacteria</taxon>
        <taxon>Bacillati</taxon>
        <taxon>Bacillota</taxon>
        <taxon>Clostridia</taxon>
        <taxon>Peptostreptococcales</taxon>
        <taxon>Anaerovoracaceae</taxon>
        <taxon>Hominibacterium</taxon>
    </lineage>
</organism>
<evidence type="ECO:0000313" key="9">
    <source>
        <dbReference type="EMBL" id="MCU7378623.1"/>
    </source>
</evidence>
<evidence type="ECO:0000313" key="10">
    <source>
        <dbReference type="Proteomes" id="UP001065549"/>
    </source>
</evidence>
<feature type="transmembrane region" description="Helical" evidence="7">
    <location>
        <begin position="104"/>
        <end position="132"/>
    </location>
</feature>
<comment type="caution">
    <text evidence="9">The sequence shown here is derived from an EMBL/GenBank/DDBJ whole genome shotgun (WGS) entry which is preliminary data.</text>
</comment>
<feature type="transmembrane region" description="Helical" evidence="7">
    <location>
        <begin position="351"/>
        <end position="374"/>
    </location>
</feature>
<keyword evidence="6 7" id="KW-0472">Membrane</keyword>
<proteinExistence type="predicted"/>
<sequence length="421" mass="46641">MEKKKISTKAWIFIAIGVLATFMMPQVSFIITPAVQSLSETYPDIAYSNILMLQTAVYLMIIPFSIISGIVTGTKLSYRTVACVSAILIGVGGLFPYFVQDHFWLIYASRFVCGAGEGLAFPLGSALIIEYFQGRRRNIIQGISMFVLNISGVVYQNVSGYLCIQNVGLIWLLHACLIIPLVLMLLFLKDPEKVSVEDKAMIAGATEEEIQAANTDQEKDEGQKPSRHPRAFWLTAAFGIMFIPYYAILLNMSQMLDYRDIGDAATAGMVASCYTVAGLVSAFLYPVLFPIFKKFLVPFAIVLGLIGVLFAFIGNSVIMMMLAELFIGFSAFLVWPACLRDYAAMTNQRGVMFYSGLFAAFWNLGATISGYWISGWYAFIGEQNPVSFAGASVVFGAIVIVIWIIIRLRRPAELEADYKYK</sequence>
<dbReference type="GO" id="GO:0005886">
    <property type="term" value="C:plasma membrane"/>
    <property type="evidence" value="ECO:0007669"/>
    <property type="project" value="UniProtKB-SubCell"/>
</dbReference>
<dbReference type="Gene3D" id="1.20.1250.20">
    <property type="entry name" value="MFS general substrate transporter like domains"/>
    <property type="match status" value="2"/>
</dbReference>
<gene>
    <name evidence="9" type="ORF">OBO34_09680</name>
</gene>
<dbReference type="InterPro" id="IPR011701">
    <property type="entry name" value="MFS"/>
</dbReference>
<dbReference type="EMBL" id="JAOSHN010000003">
    <property type="protein sequence ID" value="MCU7378623.1"/>
    <property type="molecule type" value="Genomic_DNA"/>
</dbReference>
<evidence type="ECO:0000259" key="8">
    <source>
        <dbReference type="PROSITE" id="PS50850"/>
    </source>
</evidence>
<keyword evidence="5 7" id="KW-1133">Transmembrane helix</keyword>
<feature type="transmembrane region" description="Helical" evidence="7">
    <location>
        <begin position="231"/>
        <end position="249"/>
    </location>
</feature>
<dbReference type="RefSeq" id="WP_253019994.1">
    <property type="nucleotide sequence ID" value="NZ_JAOSHN010000003.1"/>
</dbReference>
<evidence type="ECO:0000256" key="1">
    <source>
        <dbReference type="ARBA" id="ARBA00004651"/>
    </source>
</evidence>
<accession>A0A9J6QUN8</accession>
<dbReference type="InterPro" id="IPR036259">
    <property type="entry name" value="MFS_trans_sf"/>
</dbReference>
<comment type="subcellular location">
    <subcellularLocation>
        <location evidence="1">Cell membrane</location>
        <topology evidence="1">Multi-pass membrane protein</topology>
    </subcellularLocation>
</comment>
<dbReference type="PROSITE" id="PS50850">
    <property type="entry name" value="MFS"/>
    <property type="match status" value="1"/>
</dbReference>
<feature type="transmembrane region" description="Helical" evidence="7">
    <location>
        <begin position="51"/>
        <end position="71"/>
    </location>
</feature>
<dbReference type="PROSITE" id="PS00217">
    <property type="entry name" value="SUGAR_TRANSPORT_2"/>
    <property type="match status" value="1"/>
</dbReference>
<feature type="domain" description="Major facilitator superfamily (MFS) profile" evidence="8">
    <location>
        <begin position="13"/>
        <end position="414"/>
    </location>
</feature>
<dbReference type="Proteomes" id="UP001065549">
    <property type="component" value="Unassembled WGS sequence"/>
</dbReference>
<feature type="transmembrane region" description="Helical" evidence="7">
    <location>
        <begin position="386"/>
        <end position="406"/>
    </location>
</feature>
<evidence type="ECO:0000256" key="6">
    <source>
        <dbReference type="ARBA" id="ARBA00023136"/>
    </source>
</evidence>
<dbReference type="InterPro" id="IPR050171">
    <property type="entry name" value="MFS_Transporters"/>
</dbReference>
<dbReference type="InterPro" id="IPR020846">
    <property type="entry name" value="MFS_dom"/>
</dbReference>
<keyword evidence="2" id="KW-0813">Transport</keyword>
<evidence type="ECO:0000256" key="3">
    <source>
        <dbReference type="ARBA" id="ARBA00022475"/>
    </source>
</evidence>
<dbReference type="PANTHER" id="PTHR23517">
    <property type="entry name" value="RESISTANCE PROTEIN MDTM, PUTATIVE-RELATED-RELATED"/>
    <property type="match status" value="1"/>
</dbReference>
<evidence type="ECO:0000256" key="2">
    <source>
        <dbReference type="ARBA" id="ARBA00022448"/>
    </source>
</evidence>
<keyword evidence="10" id="KW-1185">Reference proteome</keyword>
<reference evidence="9" key="1">
    <citation type="submission" date="2022-09" db="EMBL/GenBank/DDBJ databases">
        <title>Culturomic study of gut microbiota in children with autism spectrum disorder.</title>
        <authorList>
            <person name="Efimov B.A."/>
            <person name="Chaplin A.V."/>
            <person name="Sokolova S.R."/>
            <person name="Pikina A.P."/>
            <person name="Korzhanova M."/>
            <person name="Belova V."/>
            <person name="Korostin D."/>
        </authorList>
    </citation>
    <scope>NUCLEOTIDE SEQUENCE</scope>
    <source>
        <strain evidence="9">ASD5510</strain>
    </source>
</reference>
<name>A0A9J6QUN8_9FIRM</name>
<evidence type="ECO:0000256" key="5">
    <source>
        <dbReference type="ARBA" id="ARBA00022989"/>
    </source>
</evidence>
<feature type="transmembrane region" description="Helical" evidence="7">
    <location>
        <begin position="78"/>
        <end position="98"/>
    </location>
</feature>
<protein>
    <submittedName>
        <fullName evidence="9">MFS transporter</fullName>
    </submittedName>
</protein>
<feature type="transmembrane region" description="Helical" evidence="7">
    <location>
        <begin position="139"/>
        <end position="156"/>
    </location>
</feature>